<dbReference type="OrthoDB" id="19092at2759"/>
<keyword evidence="1 2" id="KW-0728">SH3 domain</keyword>
<sequence length="188" mass="20871">METPEFKSALDYCEVRDFAYPVFHPLHYGVAIPAEPEDAVDGSNEEKSNESEELKQVDIPVGEDQVIYYSPDDIYRRAVALFDFVPENTNEIELVEGQVVWISYRHGQGWLVAENLETGATGLVPEEYVQLIPGEDDGWEDAEGEEQQAVTGNLTAETETSGADGETQTEIEAGLEKLDVNDVNKKNA</sequence>
<dbReference type="AlphaFoldDB" id="A0A2T0FLQ4"/>
<reference evidence="5 6" key="1">
    <citation type="submission" date="2017-04" db="EMBL/GenBank/DDBJ databases">
        <title>Genome sequencing of [Candida] sorbophila.</title>
        <authorList>
            <person name="Ahn J.O."/>
        </authorList>
    </citation>
    <scope>NUCLEOTIDE SEQUENCE [LARGE SCALE GENOMIC DNA]</scope>
    <source>
        <strain evidence="5 6">DS02</strain>
    </source>
</reference>
<comment type="caution">
    <text evidence="5">The sequence shown here is derived from an EMBL/GenBank/DDBJ whole genome shotgun (WGS) entry which is preliminary data.</text>
</comment>
<proteinExistence type="predicted"/>
<evidence type="ECO:0000256" key="2">
    <source>
        <dbReference type="PROSITE-ProRule" id="PRU00192"/>
    </source>
</evidence>
<evidence type="ECO:0000313" key="5">
    <source>
        <dbReference type="EMBL" id="PRT55905.1"/>
    </source>
</evidence>
<protein>
    <submittedName>
        <fullName evidence="5">NAP1-binding protein 2</fullName>
    </submittedName>
</protein>
<evidence type="ECO:0000256" key="3">
    <source>
        <dbReference type="SAM" id="MobiDB-lite"/>
    </source>
</evidence>
<accession>A0A2T0FLQ4</accession>
<feature type="domain" description="SH3" evidence="4">
    <location>
        <begin position="73"/>
        <end position="134"/>
    </location>
</feature>
<name>A0A2T0FLQ4_9ASCO</name>
<evidence type="ECO:0000313" key="6">
    <source>
        <dbReference type="Proteomes" id="UP000238350"/>
    </source>
</evidence>
<dbReference type="SMART" id="SM00326">
    <property type="entry name" value="SH3"/>
    <property type="match status" value="1"/>
</dbReference>
<feature type="compositionally biased region" description="Acidic residues" evidence="3">
    <location>
        <begin position="136"/>
        <end position="146"/>
    </location>
</feature>
<dbReference type="RefSeq" id="XP_024665850.1">
    <property type="nucleotide sequence ID" value="XM_024810082.1"/>
</dbReference>
<feature type="compositionally biased region" description="Polar residues" evidence="3">
    <location>
        <begin position="148"/>
        <end position="167"/>
    </location>
</feature>
<keyword evidence="6" id="KW-1185">Reference proteome</keyword>
<dbReference type="EMBL" id="NDIQ01000022">
    <property type="protein sequence ID" value="PRT55905.1"/>
    <property type="molecule type" value="Genomic_DNA"/>
</dbReference>
<evidence type="ECO:0000259" key="4">
    <source>
        <dbReference type="PROSITE" id="PS50002"/>
    </source>
</evidence>
<feature type="region of interest" description="Disordered" evidence="3">
    <location>
        <begin position="136"/>
        <end position="167"/>
    </location>
</feature>
<evidence type="ECO:0000256" key="1">
    <source>
        <dbReference type="ARBA" id="ARBA00022443"/>
    </source>
</evidence>
<gene>
    <name evidence="5" type="ORF">B9G98_03525</name>
</gene>
<dbReference type="Gene3D" id="2.30.30.40">
    <property type="entry name" value="SH3 Domains"/>
    <property type="match status" value="1"/>
</dbReference>
<dbReference type="SUPFAM" id="SSF50044">
    <property type="entry name" value="SH3-domain"/>
    <property type="match status" value="1"/>
</dbReference>
<dbReference type="InterPro" id="IPR001452">
    <property type="entry name" value="SH3_domain"/>
</dbReference>
<dbReference type="FunFam" id="2.30.30.40:FF:000283">
    <property type="entry name" value="NAP1-binding protein 2"/>
    <property type="match status" value="1"/>
</dbReference>
<dbReference type="InterPro" id="IPR036028">
    <property type="entry name" value="SH3-like_dom_sf"/>
</dbReference>
<organism evidence="5 6">
    <name type="scientific">Wickerhamiella sorbophila</name>
    <dbReference type="NCBI Taxonomy" id="45607"/>
    <lineage>
        <taxon>Eukaryota</taxon>
        <taxon>Fungi</taxon>
        <taxon>Dikarya</taxon>
        <taxon>Ascomycota</taxon>
        <taxon>Saccharomycotina</taxon>
        <taxon>Dipodascomycetes</taxon>
        <taxon>Dipodascales</taxon>
        <taxon>Trichomonascaceae</taxon>
        <taxon>Wickerhamiella</taxon>
    </lineage>
</organism>
<dbReference type="GeneID" id="36517273"/>
<dbReference type="Pfam" id="PF14604">
    <property type="entry name" value="SH3_9"/>
    <property type="match status" value="1"/>
</dbReference>
<dbReference type="Proteomes" id="UP000238350">
    <property type="component" value="Unassembled WGS sequence"/>
</dbReference>
<dbReference type="PROSITE" id="PS50002">
    <property type="entry name" value="SH3"/>
    <property type="match status" value="1"/>
</dbReference>